<dbReference type="PANTHER" id="PTHR10763">
    <property type="entry name" value="CELL DIVISION CONTROL PROTEIN 6-RELATED"/>
    <property type="match status" value="1"/>
</dbReference>
<feature type="binding site" evidence="5">
    <location>
        <position position="207"/>
    </location>
    <ligand>
        <name>ATP</name>
        <dbReference type="ChEBI" id="CHEBI:30616"/>
    </ligand>
</feature>
<keyword evidence="2 5" id="KW-0235">DNA replication</keyword>
<dbReference type="InterPro" id="IPR041664">
    <property type="entry name" value="AAA_16"/>
</dbReference>
<dbReference type="Gene3D" id="3.40.50.300">
    <property type="entry name" value="P-loop containing nucleotide triphosphate hydrolases"/>
    <property type="match status" value="1"/>
</dbReference>
<dbReference type="Pfam" id="PF13191">
    <property type="entry name" value="AAA_16"/>
    <property type="match status" value="1"/>
</dbReference>
<evidence type="ECO:0000313" key="8">
    <source>
        <dbReference type="EMBL" id="MDN7024104.1"/>
    </source>
</evidence>
<dbReference type="NCBIfam" id="TIGR02928">
    <property type="entry name" value="orc1/cdc6 family replication initiation protein"/>
    <property type="match status" value="1"/>
</dbReference>
<dbReference type="NCBIfam" id="NF001624">
    <property type="entry name" value="PRK00411.1-2"/>
    <property type="match status" value="1"/>
</dbReference>
<accession>A0ABT8M836</accession>
<proteinExistence type="inferred from homology"/>
<dbReference type="Pfam" id="PF22703">
    <property type="entry name" value="Cdc6_lid"/>
    <property type="match status" value="1"/>
</dbReference>
<dbReference type="HAMAP" id="MF_01407">
    <property type="entry name" value="ORC1_type_DNA_replic_protein"/>
    <property type="match status" value="1"/>
</dbReference>
<evidence type="ECO:0000256" key="1">
    <source>
        <dbReference type="ARBA" id="ARBA00006184"/>
    </source>
</evidence>
<protein>
    <recommendedName>
        <fullName evidence="5">ORC1-type DNA replication protein</fullName>
    </recommendedName>
</protein>
<dbReference type="InterPro" id="IPR055237">
    <property type="entry name" value="Cdc6_lid"/>
</dbReference>
<dbReference type="InterPro" id="IPR003593">
    <property type="entry name" value="AAA+_ATPase"/>
</dbReference>
<evidence type="ECO:0000259" key="6">
    <source>
        <dbReference type="SMART" id="SM00382"/>
    </source>
</evidence>
<dbReference type="Proteomes" id="UP001168338">
    <property type="component" value="Unassembled WGS sequence"/>
</dbReference>
<dbReference type="SUPFAM" id="SSF46785">
    <property type="entry name" value="Winged helix' DNA-binding domain"/>
    <property type="match status" value="1"/>
</dbReference>
<dbReference type="SUPFAM" id="SSF52540">
    <property type="entry name" value="P-loop containing nucleoside triphosphate hydrolases"/>
    <property type="match status" value="1"/>
</dbReference>
<comment type="caution">
    <text evidence="8">The sequence shown here is derived from an EMBL/GenBank/DDBJ whole genome shotgun (WGS) entry which is preliminary data.</text>
</comment>
<dbReference type="SMART" id="SM01074">
    <property type="entry name" value="Cdc6_C"/>
    <property type="match status" value="1"/>
</dbReference>
<name>A0ABT8M836_9EURY</name>
<evidence type="ECO:0000313" key="9">
    <source>
        <dbReference type="Proteomes" id="UP001168338"/>
    </source>
</evidence>
<evidence type="ECO:0000256" key="4">
    <source>
        <dbReference type="ARBA" id="ARBA00022840"/>
    </source>
</evidence>
<dbReference type="InterPro" id="IPR036388">
    <property type="entry name" value="WH-like_DNA-bd_sf"/>
</dbReference>
<reference evidence="8" key="1">
    <citation type="submission" date="2019-05" db="EMBL/GenBank/DDBJ databases">
        <title>Methanoculleus sp. FWC-SCC1, a methanogenic archaeon isolated from deep marine cold seep.</title>
        <authorList>
            <person name="Chen Y.-W."/>
            <person name="Chen S.-C."/>
            <person name="Teng N.-H."/>
            <person name="Lai M.-C."/>
        </authorList>
    </citation>
    <scope>NUCLEOTIDE SEQUENCE</scope>
    <source>
        <strain evidence="8">FWC-SCC1</strain>
    </source>
</reference>
<feature type="binding site" evidence="5">
    <location>
        <position position="219"/>
    </location>
    <ligand>
        <name>ATP</name>
        <dbReference type="ChEBI" id="CHEBI:30616"/>
    </ligand>
</feature>
<keyword evidence="3 5" id="KW-0547">Nucleotide-binding</keyword>
<dbReference type="InterPro" id="IPR050311">
    <property type="entry name" value="ORC1/CDC6"/>
</dbReference>
<feature type="domain" description="Cdc6 C-terminal" evidence="7">
    <location>
        <begin position="301"/>
        <end position="375"/>
    </location>
</feature>
<keyword evidence="4 5" id="KW-0067">ATP-binding</keyword>
<feature type="binding site" evidence="5">
    <location>
        <begin position="63"/>
        <end position="67"/>
    </location>
    <ligand>
        <name>ATP</name>
        <dbReference type="ChEBI" id="CHEBI:30616"/>
    </ligand>
</feature>
<dbReference type="Gene3D" id="1.10.10.10">
    <property type="entry name" value="Winged helix-like DNA-binding domain superfamily/Winged helix DNA-binding domain"/>
    <property type="match status" value="1"/>
</dbReference>
<evidence type="ECO:0000256" key="2">
    <source>
        <dbReference type="ARBA" id="ARBA00022705"/>
    </source>
</evidence>
<dbReference type="PANTHER" id="PTHR10763:SF26">
    <property type="entry name" value="CELL DIVISION CONTROL PROTEIN 6 HOMOLOG"/>
    <property type="match status" value="1"/>
</dbReference>
<dbReference type="InterPro" id="IPR015163">
    <property type="entry name" value="Cdc6_C"/>
</dbReference>
<comment type="function">
    <text evidence="5">Involved in regulation of DNA replication.</text>
</comment>
<evidence type="ECO:0000256" key="5">
    <source>
        <dbReference type="HAMAP-Rule" id="MF_01407"/>
    </source>
</evidence>
<dbReference type="EMBL" id="VCYH01000002">
    <property type="protein sequence ID" value="MDN7024104.1"/>
    <property type="molecule type" value="Genomic_DNA"/>
</dbReference>
<dbReference type="InterPro" id="IPR027417">
    <property type="entry name" value="P-loop_NTPase"/>
</dbReference>
<dbReference type="RefSeq" id="WP_301663192.1">
    <property type="nucleotide sequence ID" value="NZ_VCYH01000002.1"/>
</dbReference>
<feature type="domain" description="AAA+ ATPase" evidence="6">
    <location>
        <begin position="51"/>
        <end position="197"/>
    </location>
</feature>
<sequence length="381" mass="42443">MRQRDTLRYDQTLFRDREVFEFAYVPDQLHHRDAQSRELALLARQAVRGGSPESAILRGPPGTGKTTTVLRLFSEIEEATQTIVPVYVNCQQDRTPLAVFRCIFEKLVGYAPPSTGTHVDDVLGSIVRRLRDRNAALLVCLDDANYLHESGHLNDLLYRLLRLSEKWDVRRAGVFAVSSDLALNLYAAVDVRVRSVFHPAEVFFPPYTKTEIREILAARIRQGLYPNVVPRAALALITDIAAEEEDVRVGIDLVRKAAVRAEADGRRTVTRNDVTEASRSIIAPALQTRAANLSESERALLSRIAEAARDGGAEVTSGAVYEAAQEYAPIGKTTYNARLKRLEEAGIVDLLLRTGRGRTREILLRYDPEQVLAACGRPGRT</sequence>
<dbReference type="Gene3D" id="1.10.8.60">
    <property type="match status" value="1"/>
</dbReference>
<dbReference type="InterPro" id="IPR036390">
    <property type="entry name" value="WH_DNA-bd_sf"/>
</dbReference>
<dbReference type="SMART" id="SM00382">
    <property type="entry name" value="AAA"/>
    <property type="match status" value="1"/>
</dbReference>
<comment type="similarity">
    <text evidence="1 5">Belongs to the CDC6/cdc18 family.</text>
</comment>
<dbReference type="InterPro" id="IPR014277">
    <property type="entry name" value="Orc1/Cdc6_arc"/>
</dbReference>
<organism evidence="8 9">
    <name type="scientific">Methanoculleus frigidifontis</name>
    <dbReference type="NCBI Taxonomy" id="2584085"/>
    <lineage>
        <taxon>Archaea</taxon>
        <taxon>Methanobacteriati</taxon>
        <taxon>Methanobacteriota</taxon>
        <taxon>Stenosarchaea group</taxon>
        <taxon>Methanomicrobia</taxon>
        <taxon>Methanomicrobiales</taxon>
        <taxon>Methanomicrobiaceae</taxon>
        <taxon>Methanoculleus</taxon>
    </lineage>
</organism>
<keyword evidence="9" id="KW-1185">Reference proteome</keyword>
<evidence type="ECO:0000256" key="3">
    <source>
        <dbReference type="ARBA" id="ARBA00022741"/>
    </source>
</evidence>
<evidence type="ECO:0000259" key="7">
    <source>
        <dbReference type="SMART" id="SM01074"/>
    </source>
</evidence>
<gene>
    <name evidence="8" type="ORF">FGU65_04225</name>
</gene>